<feature type="compositionally biased region" description="Basic and acidic residues" evidence="2">
    <location>
        <begin position="205"/>
        <end position="227"/>
    </location>
</feature>
<protein>
    <submittedName>
        <fullName evidence="3">Transcription factor MYB34</fullName>
    </submittedName>
</protein>
<sequence length="246" mass="28071">MDLGNQNDDQGNGATNVHNPILIADDRDRAIRQYVVPFFNELNMGIRRPKIEASQFELKPVMFQMLQTMGQFSGMPTEDPHIHLRLFMEVSDSFKITGVTTNDFNLVAAQPPRPQFNFYNPSWLTHPNFSWNNQGNGLNNTYMQHRPIPKPPQAESSHSLETFLKAYMTKNDALIQSQATTLKNLENQMGALSSDIENRRNLSKEHCETLDPKEAVAEYEPIEKEESQPTIEIPAPEEPEVTKSDR</sequence>
<accession>A0A5B6VWL2</accession>
<comment type="caution">
    <text evidence="3">The sequence shown here is derived from an EMBL/GenBank/DDBJ whole genome shotgun (WGS) entry which is preliminary data.</text>
</comment>
<evidence type="ECO:0000313" key="3">
    <source>
        <dbReference type="EMBL" id="KAA3473374.1"/>
    </source>
</evidence>
<organism evidence="3 4">
    <name type="scientific">Gossypium australe</name>
    <dbReference type="NCBI Taxonomy" id="47621"/>
    <lineage>
        <taxon>Eukaryota</taxon>
        <taxon>Viridiplantae</taxon>
        <taxon>Streptophyta</taxon>
        <taxon>Embryophyta</taxon>
        <taxon>Tracheophyta</taxon>
        <taxon>Spermatophyta</taxon>
        <taxon>Magnoliopsida</taxon>
        <taxon>eudicotyledons</taxon>
        <taxon>Gunneridae</taxon>
        <taxon>Pentapetalae</taxon>
        <taxon>rosids</taxon>
        <taxon>malvids</taxon>
        <taxon>Malvales</taxon>
        <taxon>Malvaceae</taxon>
        <taxon>Malvoideae</taxon>
        <taxon>Gossypium</taxon>
    </lineage>
</organism>
<gene>
    <name evidence="3" type="ORF">EPI10_023753</name>
</gene>
<keyword evidence="1" id="KW-0175">Coiled coil</keyword>
<keyword evidence="4" id="KW-1185">Reference proteome</keyword>
<dbReference type="OrthoDB" id="1749313at2759"/>
<evidence type="ECO:0000256" key="2">
    <source>
        <dbReference type="SAM" id="MobiDB-lite"/>
    </source>
</evidence>
<reference evidence="4" key="1">
    <citation type="journal article" date="2019" name="Plant Biotechnol. J.">
        <title>Genome sequencing of the Australian wild diploid species Gossypium australe highlights disease resistance and delayed gland morphogenesis.</title>
        <authorList>
            <person name="Cai Y."/>
            <person name="Cai X."/>
            <person name="Wang Q."/>
            <person name="Wang P."/>
            <person name="Zhang Y."/>
            <person name="Cai C."/>
            <person name="Xu Y."/>
            <person name="Wang K."/>
            <person name="Zhou Z."/>
            <person name="Wang C."/>
            <person name="Geng S."/>
            <person name="Li B."/>
            <person name="Dong Q."/>
            <person name="Hou Y."/>
            <person name="Wang H."/>
            <person name="Ai P."/>
            <person name="Liu Z."/>
            <person name="Yi F."/>
            <person name="Sun M."/>
            <person name="An G."/>
            <person name="Cheng J."/>
            <person name="Zhang Y."/>
            <person name="Shi Q."/>
            <person name="Xie Y."/>
            <person name="Shi X."/>
            <person name="Chang Y."/>
            <person name="Huang F."/>
            <person name="Chen Y."/>
            <person name="Hong S."/>
            <person name="Mi L."/>
            <person name="Sun Q."/>
            <person name="Zhang L."/>
            <person name="Zhou B."/>
            <person name="Peng R."/>
            <person name="Zhang X."/>
            <person name="Liu F."/>
        </authorList>
    </citation>
    <scope>NUCLEOTIDE SEQUENCE [LARGE SCALE GENOMIC DNA]</scope>
    <source>
        <strain evidence="4">cv. PA1801</strain>
    </source>
</reference>
<dbReference type="EMBL" id="SMMG02000005">
    <property type="protein sequence ID" value="KAA3473374.1"/>
    <property type="molecule type" value="Genomic_DNA"/>
</dbReference>
<dbReference type="Proteomes" id="UP000325315">
    <property type="component" value="Unassembled WGS sequence"/>
</dbReference>
<feature type="region of interest" description="Disordered" evidence="2">
    <location>
        <begin position="205"/>
        <end position="246"/>
    </location>
</feature>
<feature type="coiled-coil region" evidence="1">
    <location>
        <begin position="175"/>
        <end position="202"/>
    </location>
</feature>
<proteinExistence type="predicted"/>
<evidence type="ECO:0000313" key="4">
    <source>
        <dbReference type="Proteomes" id="UP000325315"/>
    </source>
</evidence>
<name>A0A5B6VWL2_9ROSI</name>
<dbReference type="AlphaFoldDB" id="A0A5B6VWL2"/>
<evidence type="ECO:0000256" key="1">
    <source>
        <dbReference type="SAM" id="Coils"/>
    </source>
</evidence>